<name>A0A0U1D0W0_9MYCO</name>
<dbReference type="Proteomes" id="UP000182227">
    <property type="component" value="Unassembled WGS sequence"/>
</dbReference>
<feature type="region of interest" description="Disordered" evidence="1">
    <location>
        <begin position="1"/>
        <end position="21"/>
    </location>
</feature>
<accession>A0A0U1D0W0</accession>
<evidence type="ECO:0000256" key="1">
    <source>
        <dbReference type="SAM" id="MobiDB-lite"/>
    </source>
</evidence>
<evidence type="ECO:0000313" key="3">
    <source>
        <dbReference type="Proteomes" id="UP000182227"/>
    </source>
</evidence>
<evidence type="ECO:0000313" key="2">
    <source>
        <dbReference type="EMBL" id="CQD06019.1"/>
    </source>
</evidence>
<sequence length="236" mass="24201">MLASCAVGPASQPPGPIARRGQVCPAPAAVAARRNMCSARPAFDVSHGGGGRVPVALLPMWAADPMAPGGRCRRFDMGGREAVGATGGDLLLGGRRRRRCRGCRCGGRRGARGLGRFSPVPQALSPTIPMIAAAAARRHVDRRDLMIRPNCPPAGGSEAASESVCWQTLTQCGPTWASIAGFLSGTALTCGASAIWVSTPAEAVDVFTHVQCQLEVGARGFTGAGSGAEFAVRPDG</sequence>
<organism evidence="2 3">
    <name type="scientific">Mycolicibacterium conceptionense</name>
    <dbReference type="NCBI Taxonomy" id="451644"/>
    <lineage>
        <taxon>Bacteria</taxon>
        <taxon>Bacillati</taxon>
        <taxon>Actinomycetota</taxon>
        <taxon>Actinomycetes</taxon>
        <taxon>Mycobacteriales</taxon>
        <taxon>Mycobacteriaceae</taxon>
        <taxon>Mycolicibacterium</taxon>
    </lineage>
</organism>
<dbReference type="AlphaFoldDB" id="A0A0U1D0W0"/>
<protein>
    <submittedName>
        <fullName evidence="2">Uncharacterized protein</fullName>
    </submittedName>
</protein>
<dbReference type="EMBL" id="CTEF01000001">
    <property type="protein sequence ID" value="CQD06019.1"/>
    <property type="molecule type" value="Genomic_DNA"/>
</dbReference>
<gene>
    <name evidence="2" type="ORF">BN970_01104</name>
</gene>
<reference evidence="2 3" key="1">
    <citation type="submission" date="2015-03" db="EMBL/GenBank/DDBJ databases">
        <authorList>
            <person name="Murphy D."/>
        </authorList>
    </citation>
    <scope>NUCLEOTIDE SEQUENCE [LARGE SCALE GENOMIC DNA]</scope>
    <source>
        <strain evidence="2 3">D16</strain>
    </source>
</reference>
<proteinExistence type="predicted"/>